<organism evidence="10 11">
    <name type="scientific">Eubacterium multiforme</name>
    <dbReference type="NCBI Taxonomy" id="83339"/>
    <lineage>
        <taxon>Bacteria</taxon>
        <taxon>Bacillati</taxon>
        <taxon>Bacillota</taxon>
        <taxon>Clostridia</taxon>
        <taxon>Eubacteriales</taxon>
        <taxon>Eubacteriaceae</taxon>
        <taxon>Eubacterium</taxon>
    </lineage>
</organism>
<dbReference type="Proteomes" id="UP001228504">
    <property type="component" value="Unassembled WGS sequence"/>
</dbReference>
<dbReference type="PANTHER" id="PTHR32502">
    <property type="entry name" value="N-ACETYLGALACTOSAMINE PERMEASE II COMPONENT-RELATED"/>
    <property type="match status" value="1"/>
</dbReference>
<keyword evidence="11" id="KW-1185">Reference proteome</keyword>
<proteinExistence type="predicted"/>
<reference evidence="10 11" key="1">
    <citation type="submission" date="2023-07" db="EMBL/GenBank/DDBJ databases">
        <title>Genomic Encyclopedia of Type Strains, Phase IV (KMG-IV): sequencing the most valuable type-strain genomes for metagenomic binning, comparative biology and taxonomic classification.</title>
        <authorList>
            <person name="Goeker M."/>
        </authorList>
    </citation>
    <scope>NUCLEOTIDE SEQUENCE [LARGE SCALE GENOMIC DNA]</scope>
    <source>
        <strain evidence="10 11">DSM 20694</strain>
    </source>
</reference>
<evidence type="ECO:0000256" key="6">
    <source>
        <dbReference type="ARBA" id="ARBA00022692"/>
    </source>
</evidence>
<feature type="transmembrane region" description="Helical" evidence="9">
    <location>
        <begin position="197"/>
        <end position="217"/>
    </location>
</feature>
<comment type="caution">
    <text evidence="10">The sequence shown here is derived from an EMBL/GenBank/DDBJ whole genome shotgun (WGS) entry which is preliminary data.</text>
</comment>
<dbReference type="NCBIfam" id="TIGR00828">
    <property type="entry name" value="EIID-AGA"/>
    <property type="match status" value="1"/>
</dbReference>
<dbReference type="RefSeq" id="WP_307483219.1">
    <property type="nucleotide sequence ID" value="NZ_JAUSUF010000001.1"/>
</dbReference>
<feature type="transmembrane region" description="Helical" evidence="9">
    <location>
        <begin position="154"/>
        <end position="176"/>
    </location>
</feature>
<comment type="subcellular location">
    <subcellularLocation>
        <location evidence="1">Cell membrane</location>
        <topology evidence="1">Multi-pass membrane protein</topology>
    </subcellularLocation>
</comment>
<evidence type="ECO:0000313" key="11">
    <source>
        <dbReference type="Proteomes" id="UP001228504"/>
    </source>
</evidence>
<keyword evidence="3" id="KW-1003">Cell membrane</keyword>
<feature type="transmembrane region" description="Helical" evidence="9">
    <location>
        <begin position="266"/>
        <end position="284"/>
    </location>
</feature>
<protein>
    <submittedName>
        <fullName evidence="10">PTS system N-acetylgalactosamine-specific IID component</fullName>
    </submittedName>
</protein>
<keyword evidence="4" id="KW-0762">Sugar transport</keyword>
<dbReference type="InterPro" id="IPR004704">
    <property type="entry name" value="PTS_IID_man"/>
</dbReference>
<evidence type="ECO:0000256" key="7">
    <source>
        <dbReference type="ARBA" id="ARBA00022989"/>
    </source>
</evidence>
<accession>A0ABT9URR5</accession>
<feature type="transmembrane region" description="Helical" evidence="9">
    <location>
        <begin position="86"/>
        <end position="104"/>
    </location>
</feature>
<evidence type="ECO:0000256" key="2">
    <source>
        <dbReference type="ARBA" id="ARBA00022448"/>
    </source>
</evidence>
<dbReference type="Pfam" id="PF03613">
    <property type="entry name" value="EIID-AGA"/>
    <property type="match status" value="1"/>
</dbReference>
<keyword evidence="8 9" id="KW-0472">Membrane</keyword>
<evidence type="ECO:0000313" key="10">
    <source>
        <dbReference type="EMBL" id="MDQ0148770.1"/>
    </source>
</evidence>
<name>A0ABT9URR5_9FIRM</name>
<feature type="transmembrane region" description="Helical" evidence="9">
    <location>
        <begin position="125"/>
        <end position="148"/>
    </location>
</feature>
<keyword evidence="7 9" id="KW-1133">Transmembrane helix</keyword>
<evidence type="ECO:0000256" key="5">
    <source>
        <dbReference type="ARBA" id="ARBA00022683"/>
    </source>
</evidence>
<keyword evidence="2" id="KW-0813">Transport</keyword>
<sequence length="285" mass="31133">MASKVEYKNANVDTTSELGYKNASTEKVINKKDLNVMVWKSLFLQASFNYERMQACGWLYGLLPGLKKIHTNKKDLSDSMKDHLEFFNTHPFLVTFIMGLIIAMEENKEDRNTIRAIKVATMGPLGGIGDALFWLTALPICVGIGASLASQGNVAGPIVFLVLFNALHFFLRFFLMKYGYNTGVKAITNLKEQTKKISHAASIVGLTVVGGLIASMVNLKTTLVITAGQAEVKLQEGVLDAVMPNILPLAYTFLMYKLLKKGKSPVMLIVVTVVLGIAGKAIGVL</sequence>
<keyword evidence="6 9" id="KW-0812">Transmembrane</keyword>
<evidence type="ECO:0000256" key="4">
    <source>
        <dbReference type="ARBA" id="ARBA00022597"/>
    </source>
</evidence>
<dbReference type="EMBL" id="JAUSUF010000001">
    <property type="protein sequence ID" value="MDQ0148770.1"/>
    <property type="molecule type" value="Genomic_DNA"/>
</dbReference>
<evidence type="ECO:0000256" key="1">
    <source>
        <dbReference type="ARBA" id="ARBA00004651"/>
    </source>
</evidence>
<evidence type="ECO:0000256" key="3">
    <source>
        <dbReference type="ARBA" id="ARBA00022475"/>
    </source>
</evidence>
<dbReference type="InterPro" id="IPR050303">
    <property type="entry name" value="GatZ_KbaZ_carbometab"/>
</dbReference>
<evidence type="ECO:0000256" key="8">
    <source>
        <dbReference type="ARBA" id="ARBA00023136"/>
    </source>
</evidence>
<keyword evidence="5" id="KW-0598">Phosphotransferase system</keyword>
<dbReference type="PANTHER" id="PTHR32502:SF5">
    <property type="entry name" value="N-ACETYLGALACTOSAMINE PERMEASE IID COMPONENT-RELATED"/>
    <property type="match status" value="1"/>
</dbReference>
<gene>
    <name evidence="10" type="ORF">J2S18_000687</name>
</gene>
<evidence type="ECO:0000256" key="9">
    <source>
        <dbReference type="SAM" id="Phobius"/>
    </source>
</evidence>
<dbReference type="PROSITE" id="PS51108">
    <property type="entry name" value="PTS_EIID"/>
    <property type="match status" value="1"/>
</dbReference>